<sequence>MSELKNITAIEATVIRSSEPVRHHFWCVFHDWHTPYIIVDLPEGVSSSGKITRHEARILVREDLNNTPHPNGNPNHLYRDVPFFWAENEWVPVEVYRNPSDCQERISPEDFHLDPEKAKVLHRDTVNKAFEVSNKF</sequence>
<dbReference type="RefSeq" id="WP_386819504.1">
    <property type="nucleotide sequence ID" value="NZ_JBHUIT010000007.1"/>
</dbReference>
<evidence type="ECO:0000313" key="2">
    <source>
        <dbReference type="Proteomes" id="UP001597375"/>
    </source>
</evidence>
<reference evidence="2" key="1">
    <citation type="journal article" date="2019" name="Int. J. Syst. Evol. Microbiol.">
        <title>The Global Catalogue of Microorganisms (GCM) 10K type strain sequencing project: providing services to taxonomists for standard genome sequencing and annotation.</title>
        <authorList>
            <consortium name="The Broad Institute Genomics Platform"/>
            <consortium name="The Broad Institute Genome Sequencing Center for Infectious Disease"/>
            <person name="Wu L."/>
            <person name="Ma J."/>
        </authorList>
    </citation>
    <scope>NUCLEOTIDE SEQUENCE [LARGE SCALE GENOMIC DNA]</scope>
    <source>
        <strain evidence="2">CGMCC 4.7106</strain>
    </source>
</reference>
<proteinExistence type="predicted"/>
<protein>
    <submittedName>
        <fullName evidence="1">Uncharacterized protein</fullName>
    </submittedName>
</protein>
<organism evidence="1 2">
    <name type="scientific">Luteolibacter algae</name>
    <dbReference type="NCBI Taxonomy" id="454151"/>
    <lineage>
        <taxon>Bacteria</taxon>
        <taxon>Pseudomonadati</taxon>
        <taxon>Verrucomicrobiota</taxon>
        <taxon>Verrucomicrobiia</taxon>
        <taxon>Verrucomicrobiales</taxon>
        <taxon>Verrucomicrobiaceae</taxon>
        <taxon>Luteolibacter</taxon>
    </lineage>
</organism>
<keyword evidence="2" id="KW-1185">Reference proteome</keyword>
<dbReference type="EMBL" id="JBHUIT010000007">
    <property type="protein sequence ID" value="MFD2256347.1"/>
    <property type="molecule type" value="Genomic_DNA"/>
</dbReference>
<name>A0ABW5D663_9BACT</name>
<evidence type="ECO:0000313" key="1">
    <source>
        <dbReference type="EMBL" id="MFD2256347.1"/>
    </source>
</evidence>
<comment type="caution">
    <text evidence="1">The sequence shown here is derived from an EMBL/GenBank/DDBJ whole genome shotgun (WGS) entry which is preliminary data.</text>
</comment>
<accession>A0ABW5D663</accession>
<gene>
    <name evidence="1" type="ORF">ACFSSA_06655</name>
</gene>
<dbReference type="Proteomes" id="UP001597375">
    <property type="component" value="Unassembled WGS sequence"/>
</dbReference>